<name>A0A9P8T217_9ASCO</name>
<dbReference type="EMBL" id="JAEUBE010000378">
    <property type="protein sequence ID" value="KAH3662495.1"/>
    <property type="molecule type" value="Genomic_DNA"/>
</dbReference>
<organism evidence="1 2">
    <name type="scientific">Ogataea philodendri</name>
    <dbReference type="NCBI Taxonomy" id="1378263"/>
    <lineage>
        <taxon>Eukaryota</taxon>
        <taxon>Fungi</taxon>
        <taxon>Dikarya</taxon>
        <taxon>Ascomycota</taxon>
        <taxon>Saccharomycotina</taxon>
        <taxon>Pichiomycetes</taxon>
        <taxon>Pichiales</taxon>
        <taxon>Pichiaceae</taxon>
        <taxon>Ogataea</taxon>
    </lineage>
</organism>
<keyword evidence="2" id="KW-1185">Reference proteome</keyword>
<gene>
    <name evidence="1" type="ORF">OGAPHI_005747</name>
</gene>
<reference evidence="1" key="2">
    <citation type="submission" date="2021-01" db="EMBL/GenBank/DDBJ databases">
        <authorList>
            <person name="Schikora-Tamarit M.A."/>
        </authorList>
    </citation>
    <scope>NUCLEOTIDE SEQUENCE</scope>
    <source>
        <strain evidence="1">CBS6075</strain>
    </source>
</reference>
<accession>A0A9P8T217</accession>
<evidence type="ECO:0000313" key="1">
    <source>
        <dbReference type="EMBL" id="KAH3662495.1"/>
    </source>
</evidence>
<protein>
    <submittedName>
        <fullName evidence="1">Uncharacterized protein</fullName>
    </submittedName>
</protein>
<sequence length="123" mass="13208">MNLTIVTLSGVTFDSVLNLTYSIRLNAAGSYAGVSEPISMMAAISGWLSSKTLGLCTESVWRNVFIPSNGDTGLPAACMGVDSVTTLSHFSLFLSPHLSPLIWALICNTQVQLMLRPRASTNW</sequence>
<evidence type="ECO:0000313" key="2">
    <source>
        <dbReference type="Proteomes" id="UP000769157"/>
    </source>
</evidence>
<dbReference type="GeneID" id="70237711"/>
<dbReference type="Proteomes" id="UP000769157">
    <property type="component" value="Unassembled WGS sequence"/>
</dbReference>
<dbReference type="RefSeq" id="XP_046059584.1">
    <property type="nucleotide sequence ID" value="XM_046206961.1"/>
</dbReference>
<proteinExistence type="predicted"/>
<reference evidence="1" key="1">
    <citation type="journal article" date="2021" name="Open Biol.">
        <title>Shared evolutionary footprints suggest mitochondrial oxidative damage underlies multiple complex I losses in fungi.</title>
        <authorList>
            <person name="Schikora-Tamarit M.A."/>
            <person name="Marcet-Houben M."/>
            <person name="Nosek J."/>
            <person name="Gabaldon T."/>
        </authorList>
    </citation>
    <scope>NUCLEOTIDE SEQUENCE</scope>
    <source>
        <strain evidence="1">CBS6075</strain>
    </source>
</reference>
<dbReference type="AlphaFoldDB" id="A0A9P8T217"/>
<comment type="caution">
    <text evidence="1">The sequence shown here is derived from an EMBL/GenBank/DDBJ whole genome shotgun (WGS) entry which is preliminary data.</text>
</comment>